<dbReference type="Pfam" id="PF00512">
    <property type="entry name" value="HisKA"/>
    <property type="match status" value="1"/>
</dbReference>
<evidence type="ECO:0000256" key="3">
    <source>
        <dbReference type="ARBA" id="ARBA00022553"/>
    </source>
</evidence>
<dbReference type="InterPro" id="IPR029016">
    <property type="entry name" value="GAF-like_dom_sf"/>
</dbReference>
<evidence type="ECO:0000256" key="5">
    <source>
        <dbReference type="ARBA" id="ARBA00022777"/>
    </source>
</evidence>
<dbReference type="Proteomes" id="UP000519004">
    <property type="component" value="Unassembled WGS sequence"/>
</dbReference>
<dbReference type="InterPro" id="IPR035965">
    <property type="entry name" value="PAS-like_dom_sf"/>
</dbReference>
<dbReference type="SMART" id="SM00086">
    <property type="entry name" value="PAC"/>
    <property type="match status" value="3"/>
</dbReference>
<feature type="domain" description="Histidine kinase" evidence="7">
    <location>
        <begin position="580"/>
        <end position="803"/>
    </location>
</feature>
<dbReference type="SMART" id="SM00388">
    <property type="entry name" value="HisKA"/>
    <property type="match status" value="1"/>
</dbReference>
<evidence type="ECO:0000313" key="11">
    <source>
        <dbReference type="EMBL" id="MBB5016022.1"/>
    </source>
</evidence>
<dbReference type="SUPFAM" id="SSF55785">
    <property type="entry name" value="PYP-like sensor domain (PAS domain)"/>
    <property type="match status" value="3"/>
</dbReference>
<dbReference type="InterPro" id="IPR003018">
    <property type="entry name" value="GAF"/>
</dbReference>
<dbReference type="Gene3D" id="1.10.287.130">
    <property type="match status" value="1"/>
</dbReference>
<dbReference type="InterPro" id="IPR005467">
    <property type="entry name" value="His_kinase_dom"/>
</dbReference>
<evidence type="ECO:0000313" key="12">
    <source>
        <dbReference type="Proteomes" id="UP000519004"/>
    </source>
</evidence>
<dbReference type="Gene3D" id="3.40.50.2300">
    <property type="match status" value="1"/>
</dbReference>
<keyword evidence="3 6" id="KW-0597">Phosphoprotein</keyword>
<proteinExistence type="predicted"/>
<dbReference type="InterPro" id="IPR052162">
    <property type="entry name" value="Sensor_kinase/Photoreceptor"/>
</dbReference>
<dbReference type="AlphaFoldDB" id="A0A7W8DEX7"/>
<dbReference type="InterPro" id="IPR001610">
    <property type="entry name" value="PAC"/>
</dbReference>
<dbReference type="SUPFAM" id="SSF55874">
    <property type="entry name" value="ATPase domain of HSP90 chaperone/DNA topoisomerase II/histidine kinase"/>
    <property type="match status" value="1"/>
</dbReference>
<dbReference type="InterPro" id="IPR003661">
    <property type="entry name" value="HisK_dim/P_dom"/>
</dbReference>
<dbReference type="InterPro" id="IPR011006">
    <property type="entry name" value="CheY-like_superfamily"/>
</dbReference>
<dbReference type="InterPro" id="IPR000700">
    <property type="entry name" value="PAS-assoc_C"/>
</dbReference>
<dbReference type="InterPro" id="IPR036097">
    <property type="entry name" value="HisK_dim/P_sf"/>
</dbReference>
<dbReference type="Gene3D" id="3.30.565.10">
    <property type="entry name" value="Histidine kinase-like ATPase, C-terminal domain"/>
    <property type="match status" value="1"/>
</dbReference>
<dbReference type="Pfam" id="PF08448">
    <property type="entry name" value="PAS_4"/>
    <property type="match status" value="1"/>
</dbReference>
<feature type="modified residue" description="4-aspartylphosphate" evidence="6">
    <location>
        <position position="874"/>
    </location>
</feature>
<dbReference type="PRINTS" id="PR00344">
    <property type="entry name" value="BCTRLSENSOR"/>
</dbReference>
<sequence>MVDEAREHADGRFDGEQALSLAMLLDNLPGMAYRCLQDAHWTMRLVSAGAVELTGYAPEDLIDNRRIAYVDLIHPDDRARVDAIVRRAVEGGQRFQATYRLRAADGTEKWVWEQGKAVGLEDGTAVIEGYVTDITSQRRTEEALRASESRLRMILASEPECVKVVSADGRLLEMNPAGLRMLEADEASQVLERPISGLLHPDDLDAYLRLHRAVCQGGQGELQFRIIGLKGTIRWVETHSVPLRDASGAITSVLSITRDISERRRNEKQRAIERHVLEMVSAGAPLAGILDTIARGLEEIMPTARASILLLDAEGNHLRHGAAPSLPAEYNRAIDGAPIGPSAGSCGTAAWRRAPVVVADILTDPLWADYRHLAESHGLRACWSVPVMDRSGNVLATVAVYHDHPRAPEPQDMELVSQVSHLIGIAVEHDRKEQALRASEERFRYVAQATADAIWDWDLGTDTIWWSSGMRTLFGHDLATLEPDFTSWTSRIHPEDKDAALGSIKDAIAGNARQWEASYRFLRSDGSYATVIDRGFVIRDAQGTAIRMVGGMTDVTERLALEERLRQAQRMESVGQLTGGVAHDFNNLLTVILGNAELLSDELAADARQRMLAEMIASAAQRGAELTQRLLAFARRQTLEPRITDINRLVAGMDGLLRRALGEQVEIEVIRGAGLWPALVDAGQLENALLNLCLNARDAMPQGGRLTIETANAHLTHDYASQYPELRPGQYVMLAVSDTGTGIAPEHLQRVFEPFFTTKEKGKGTGLGLSMVYGFVKQTGGHVNIYSEPGQGTTVRMYLPRSTGAVQTEHSERVPPDTHSGSATILLVEDDELVRRYAQDQLTSLGYAVIAAENGALALDILRERPDIDLLFTDVVMPGGMSGRQLADAARELCPSIKVLYTSGYTENAIVHHGRLDPGVELLGKPYRRSDLARKIREVLDEK</sequence>
<reference evidence="11 12" key="1">
    <citation type="submission" date="2020-08" db="EMBL/GenBank/DDBJ databases">
        <title>Genomic Encyclopedia of Type Strains, Phase IV (KMG-IV): sequencing the most valuable type-strain genomes for metagenomic binning, comparative biology and taxonomic classification.</title>
        <authorList>
            <person name="Goeker M."/>
        </authorList>
    </citation>
    <scope>NUCLEOTIDE SEQUENCE [LARGE SCALE GENOMIC DNA]</scope>
    <source>
        <strain evidence="11 12">DSM 25897</strain>
    </source>
</reference>
<dbReference type="SUPFAM" id="SSF55781">
    <property type="entry name" value="GAF domain-like"/>
    <property type="match status" value="1"/>
</dbReference>
<dbReference type="PROSITE" id="PS50113">
    <property type="entry name" value="PAC"/>
    <property type="match status" value="3"/>
</dbReference>
<feature type="domain" description="PAS" evidence="9">
    <location>
        <begin position="147"/>
        <end position="218"/>
    </location>
</feature>
<feature type="domain" description="PAC" evidence="10">
    <location>
        <begin position="95"/>
        <end position="146"/>
    </location>
</feature>
<dbReference type="Gene3D" id="3.30.450.40">
    <property type="match status" value="1"/>
</dbReference>
<evidence type="ECO:0000256" key="6">
    <source>
        <dbReference type="PROSITE-ProRule" id="PRU00169"/>
    </source>
</evidence>
<dbReference type="Pfam" id="PF01590">
    <property type="entry name" value="GAF"/>
    <property type="match status" value="1"/>
</dbReference>
<dbReference type="SUPFAM" id="SSF47384">
    <property type="entry name" value="Homodimeric domain of signal transducing histidine kinase"/>
    <property type="match status" value="1"/>
</dbReference>
<dbReference type="InterPro" id="IPR003594">
    <property type="entry name" value="HATPase_dom"/>
</dbReference>
<dbReference type="SUPFAM" id="SSF52172">
    <property type="entry name" value="CheY-like"/>
    <property type="match status" value="1"/>
</dbReference>
<dbReference type="PANTHER" id="PTHR43304">
    <property type="entry name" value="PHYTOCHROME-LIKE PROTEIN CPH1"/>
    <property type="match status" value="1"/>
</dbReference>
<dbReference type="SMART" id="SM00448">
    <property type="entry name" value="REC"/>
    <property type="match status" value="1"/>
</dbReference>
<dbReference type="CDD" id="cd00082">
    <property type="entry name" value="HisKA"/>
    <property type="match status" value="1"/>
</dbReference>
<evidence type="ECO:0000259" key="10">
    <source>
        <dbReference type="PROSITE" id="PS50113"/>
    </source>
</evidence>
<dbReference type="SMART" id="SM00065">
    <property type="entry name" value="GAF"/>
    <property type="match status" value="1"/>
</dbReference>
<evidence type="ECO:0000259" key="7">
    <source>
        <dbReference type="PROSITE" id="PS50109"/>
    </source>
</evidence>
<dbReference type="EC" id="2.7.13.3" evidence="2"/>
<dbReference type="InterPro" id="IPR013656">
    <property type="entry name" value="PAS_4"/>
</dbReference>
<dbReference type="GO" id="GO:0000155">
    <property type="term" value="F:phosphorelay sensor kinase activity"/>
    <property type="evidence" value="ECO:0007669"/>
    <property type="project" value="InterPro"/>
</dbReference>
<dbReference type="Pfam" id="PF00072">
    <property type="entry name" value="Response_reg"/>
    <property type="match status" value="1"/>
</dbReference>
<feature type="domain" description="PAC" evidence="10">
    <location>
        <begin position="220"/>
        <end position="272"/>
    </location>
</feature>
<dbReference type="EMBL" id="JACHHX010000013">
    <property type="protein sequence ID" value="MBB5016022.1"/>
    <property type="molecule type" value="Genomic_DNA"/>
</dbReference>
<protein>
    <recommendedName>
        <fullName evidence="2">histidine kinase</fullName>
        <ecNumber evidence="2">2.7.13.3</ecNumber>
    </recommendedName>
</protein>
<dbReference type="CDD" id="cd18161">
    <property type="entry name" value="REC_hyHK_blue-like"/>
    <property type="match status" value="1"/>
</dbReference>
<dbReference type="CDD" id="cd00130">
    <property type="entry name" value="PAS"/>
    <property type="match status" value="3"/>
</dbReference>
<feature type="domain" description="Response regulatory" evidence="8">
    <location>
        <begin position="824"/>
        <end position="940"/>
    </location>
</feature>
<dbReference type="PROSITE" id="PS50112">
    <property type="entry name" value="PAS"/>
    <property type="match status" value="3"/>
</dbReference>
<name>A0A7W8DEX7_9GAMM</name>
<dbReference type="PROSITE" id="PS50110">
    <property type="entry name" value="RESPONSE_REGULATORY"/>
    <property type="match status" value="1"/>
</dbReference>
<dbReference type="Gene3D" id="3.30.450.20">
    <property type="entry name" value="PAS domain"/>
    <property type="match status" value="3"/>
</dbReference>
<dbReference type="Pfam" id="PF02518">
    <property type="entry name" value="HATPase_c"/>
    <property type="match status" value="1"/>
</dbReference>
<keyword evidence="12" id="KW-1185">Reference proteome</keyword>
<comment type="caution">
    <text evidence="11">The sequence shown here is derived from an EMBL/GenBank/DDBJ whole genome shotgun (WGS) entry which is preliminary data.</text>
</comment>
<feature type="domain" description="PAC" evidence="10">
    <location>
        <begin position="515"/>
        <end position="567"/>
    </location>
</feature>
<dbReference type="PANTHER" id="PTHR43304:SF1">
    <property type="entry name" value="PAC DOMAIN-CONTAINING PROTEIN"/>
    <property type="match status" value="1"/>
</dbReference>
<dbReference type="InterPro" id="IPR001789">
    <property type="entry name" value="Sig_transdc_resp-reg_receiver"/>
</dbReference>
<feature type="domain" description="PAS" evidence="9">
    <location>
        <begin position="439"/>
        <end position="511"/>
    </location>
</feature>
<accession>A0A7W8DEX7</accession>
<keyword evidence="5" id="KW-0418">Kinase</keyword>
<dbReference type="Pfam" id="PF08447">
    <property type="entry name" value="PAS_3"/>
    <property type="match status" value="2"/>
</dbReference>
<dbReference type="InterPro" id="IPR036890">
    <property type="entry name" value="HATPase_C_sf"/>
</dbReference>
<gene>
    <name evidence="11" type="ORF">HNQ58_001932</name>
</gene>
<dbReference type="PROSITE" id="PS50109">
    <property type="entry name" value="HIS_KIN"/>
    <property type="match status" value="1"/>
</dbReference>
<keyword evidence="4" id="KW-0808">Transferase</keyword>
<comment type="catalytic activity">
    <reaction evidence="1">
        <text>ATP + protein L-histidine = ADP + protein N-phospho-L-histidine.</text>
        <dbReference type="EC" id="2.7.13.3"/>
    </reaction>
</comment>
<dbReference type="InterPro" id="IPR000014">
    <property type="entry name" value="PAS"/>
</dbReference>
<evidence type="ECO:0000259" key="9">
    <source>
        <dbReference type="PROSITE" id="PS50112"/>
    </source>
</evidence>
<dbReference type="InterPro" id="IPR004358">
    <property type="entry name" value="Sig_transdc_His_kin-like_C"/>
</dbReference>
<evidence type="ECO:0000259" key="8">
    <source>
        <dbReference type="PROSITE" id="PS50110"/>
    </source>
</evidence>
<dbReference type="CDD" id="cd16919">
    <property type="entry name" value="HATPase_CckA-like"/>
    <property type="match status" value="1"/>
</dbReference>
<evidence type="ECO:0000256" key="1">
    <source>
        <dbReference type="ARBA" id="ARBA00000085"/>
    </source>
</evidence>
<dbReference type="NCBIfam" id="TIGR00229">
    <property type="entry name" value="sensory_box"/>
    <property type="match status" value="3"/>
</dbReference>
<dbReference type="SMART" id="SM00387">
    <property type="entry name" value="HATPase_c"/>
    <property type="match status" value="1"/>
</dbReference>
<dbReference type="RefSeq" id="WP_183948696.1">
    <property type="nucleotide sequence ID" value="NZ_JACHHX010000013.1"/>
</dbReference>
<dbReference type="InterPro" id="IPR013655">
    <property type="entry name" value="PAS_fold_3"/>
</dbReference>
<organism evidence="11 12">
    <name type="scientific">Rehaibacterium terrae</name>
    <dbReference type="NCBI Taxonomy" id="1341696"/>
    <lineage>
        <taxon>Bacteria</taxon>
        <taxon>Pseudomonadati</taxon>
        <taxon>Pseudomonadota</taxon>
        <taxon>Gammaproteobacteria</taxon>
        <taxon>Lysobacterales</taxon>
        <taxon>Lysobacteraceae</taxon>
        <taxon>Rehaibacterium</taxon>
    </lineage>
</organism>
<dbReference type="SMART" id="SM00091">
    <property type="entry name" value="PAS"/>
    <property type="match status" value="3"/>
</dbReference>
<evidence type="ECO:0000256" key="2">
    <source>
        <dbReference type="ARBA" id="ARBA00012438"/>
    </source>
</evidence>
<feature type="domain" description="PAS" evidence="9">
    <location>
        <begin position="38"/>
        <end position="92"/>
    </location>
</feature>
<evidence type="ECO:0000256" key="4">
    <source>
        <dbReference type="ARBA" id="ARBA00022679"/>
    </source>
</evidence>